<organism evidence="2 3">
    <name type="scientific">Cochliobolus heterostrophus (strain C4 / ATCC 48331 / race T)</name>
    <name type="common">Southern corn leaf blight fungus</name>
    <name type="synonym">Bipolaris maydis</name>
    <dbReference type="NCBI Taxonomy" id="665024"/>
    <lineage>
        <taxon>Eukaryota</taxon>
        <taxon>Fungi</taxon>
        <taxon>Dikarya</taxon>
        <taxon>Ascomycota</taxon>
        <taxon>Pezizomycotina</taxon>
        <taxon>Dothideomycetes</taxon>
        <taxon>Pleosporomycetidae</taxon>
        <taxon>Pleosporales</taxon>
        <taxon>Pleosporineae</taxon>
        <taxon>Pleosporaceae</taxon>
        <taxon>Bipolaris</taxon>
    </lineage>
</organism>
<accession>N4XID7</accession>
<reference evidence="3" key="2">
    <citation type="journal article" date="2013" name="PLoS Genet.">
        <title>Comparative genome structure, secondary metabolite, and effector coding capacity across Cochliobolus pathogens.</title>
        <authorList>
            <person name="Condon B.J."/>
            <person name="Leng Y."/>
            <person name="Wu D."/>
            <person name="Bushley K.E."/>
            <person name="Ohm R.A."/>
            <person name="Otillar R."/>
            <person name="Martin J."/>
            <person name="Schackwitz W."/>
            <person name="Grimwood J."/>
            <person name="MohdZainudin N."/>
            <person name="Xue C."/>
            <person name="Wang R."/>
            <person name="Manning V.A."/>
            <person name="Dhillon B."/>
            <person name="Tu Z.J."/>
            <person name="Steffenson B.J."/>
            <person name="Salamov A."/>
            <person name="Sun H."/>
            <person name="Lowry S."/>
            <person name="LaButti K."/>
            <person name="Han J."/>
            <person name="Copeland A."/>
            <person name="Lindquist E."/>
            <person name="Barry K."/>
            <person name="Schmutz J."/>
            <person name="Baker S.E."/>
            <person name="Ciuffetti L.M."/>
            <person name="Grigoriev I.V."/>
            <person name="Zhong S."/>
            <person name="Turgeon B.G."/>
        </authorList>
    </citation>
    <scope>NUCLEOTIDE SEQUENCE [LARGE SCALE GENOMIC DNA]</scope>
    <source>
        <strain evidence="3">C4 / ATCC 48331 / race T</strain>
    </source>
</reference>
<evidence type="ECO:0000313" key="2">
    <source>
        <dbReference type="EMBL" id="ENI06296.1"/>
    </source>
</evidence>
<evidence type="ECO:0000256" key="1">
    <source>
        <dbReference type="SAM" id="MobiDB-lite"/>
    </source>
</evidence>
<keyword evidence="3" id="KW-1185">Reference proteome</keyword>
<dbReference type="OrthoDB" id="3937230at2759"/>
<dbReference type="Proteomes" id="UP000012338">
    <property type="component" value="Unassembled WGS sequence"/>
</dbReference>
<reference evidence="2 3" key="1">
    <citation type="journal article" date="2012" name="PLoS Pathog.">
        <title>Diverse lifestyles and strategies of plant pathogenesis encoded in the genomes of eighteen Dothideomycetes fungi.</title>
        <authorList>
            <person name="Ohm R.A."/>
            <person name="Feau N."/>
            <person name="Henrissat B."/>
            <person name="Schoch C.L."/>
            <person name="Horwitz B.A."/>
            <person name="Barry K.W."/>
            <person name="Condon B.J."/>
            <person name="Copeland A.C."/>
            <person name="Dhillon B."/>
            <person name="Glaser F."/>
            <person name="Hesse C.N."/>
            <person name="Kosti I."/>
            <person name="LaButti K."/>
            <person name="Lindquist E.A."/>
            <person name="Lucas S."/>
            <person name="Salamov A.A."/>
            <person name="Bradshaw R.E."/>
            <person name="Ciuffetti L."/>
            <person name="Hamelin R.C."/>
            <person name="Kema G.H.J."/>
            <person name="Lawrence C."/>
            <person name="Scott J.A."/>
            <person name="Spatafora J.W."/>
            <person name="Turgeon B.G."/>
            <person name="de Wit P.J.G.M."/>
            <person name="Zhong S."/>
            <person name="Goodwin S.B."/>
            <person name="Grigoriev I.V."/>
        </authorList>
    </citation>
    <scope>NUCLEOTIDE SEQUENCE [LARGE SCALE GENOMIC DNA]</scope>
    <source>
        <strain evidence="3">C4 / ATCC 48331 / race T</strain>
    </source>
</reference>
<protein>
    <recommendedName>
        <fullName evidence="4">HTH CENPB-type domain-containing protein</fullName>
    </recommendedName>
</protein>
<feature type="non-terminal residue" evidence="2">
    <location>
        <position position="1"/>
    </location>
</feature>
<evidence type="ECO:0008006" key="4">
    <source>
        <dbReference type="Google" id="ProtNLM"/>
    </source>
</evidence>
<feature type="compositionally biased region" description="Basic residues" evidence="1">
    <location>
        <begin position="43"/>
        <end position="52"/>
    </location>
</feature>
<sequence>QQYLTLPKEKALVVFILRIGIFRTPIRVKYIPTLAFYIASRRATKRPSKPPKKNWPQAFHHRHPQLKSRSNRLMPWERHDNSIYDKVVH</sequence>
<dbReference type="EMBL" id="KB733452">
    <property type="protein sequence ID" value="ENI06296.1"/>
    <property type="molecule type" value="Genomic_DNA"/>
</dbReference>
<dbReference type="HOGENOM" id="CLU_013929_9_1_1"/>
<feature type="region of interest" description="Disordered" evidence="1">
    <location>
        <begin position="43"/>
        <end position="72"/>
    </location>
</feature>
<proteinExistence type="predicted"/>
<dbReference type="AlphaFoldDB" id="N4XID7"/>
<feature type="compositionally biased region" description="Basic residues" evidence="1">
    <location>
        <begin position="59"/>
        <end position="70"/>
    </location>
</feature>
<name>N4XID7_COCH4</name>
<evidence type="ECO:0000313" key="3">
    <source>
        <dbReference type="Proteomes" id="UP000012338"/>
    </source>
</evidence>
<gene>
    <name evidence="2" type="ORF">COCC4DRAFT_135683</name>
</gene>